<reference evidence="1 2" key="1">
    <citation type="journal article" date="2019" name="Sci. Data">
        <title>Hybrid genome assembly and annotation of Danionella translucida.</title>
        <authorList>
            <person name="Kadobianskyi M."/>
            <person name="Schulze L."/>
            <person name="Schuelke M."/>
            <person name="Judkewitz B."/>
        </authorList>
    </citation>
    <scope>NUCLEOTIDE SEQUENCE [LARGE SCALE GENOMIC DNA]</scope>
    <source>
        <strain evidence="1 2">Bolton</strain>
    </source>
</reference>
<dbReference type="PANTHER" id="PTHR10404">
    <property type="entry name" value="N-ACETYLATED-ALPHA-LINKED ACIDIC DIPEPTIDASE"/>
    <property type="match status" value="1"/>
</dbReference>
<evidence type="ECO:0000313" key="1">
    <source>
        <dbReference type="EMBL" id="TRY72938.1"/>
    </source>
</evidence>
<organism evidence="1 2">
    <name type="scientific">Danionella cerebrum</name>
    <dbReference type="NCBI Taxonomy" id="2873325"/>
    <lineage>
        <taxon>Eukaryota</taxon>
        <taxon>Metazoa</taxon>
        <taxon>Chordata</taxon>
        <taxon>Craniata</taxon>
        <taxon>Vertebrata</taxon>
        <taxon>Euteleostomi</taxon>
        <taxon>Actinopterygii</taxon>
        <taxon>Neopterygii</taxon>
        <taxon>Teleostei</taxon>
        <taxon>Ostariophysi</taxon>
        <taxon>Cypriniformes</taxon>
        <taxon>Danionidae</taxon>
        <taxon>Danioninae</taxon>
        <taxon>Danionella</taxon>
    </lineage>
</organism>
<dbReference type="AlphaFoldDB" id="A0A553P5I1"/>
<sequence length="226" mass="24464">MAKMEGYVPLPLFHSSRAQKASIYDLLYSRPGVGTSFPLSGSSAVGPVILALLIETSFDHSRARKLINLTIENQASFKSVHNVIGYLKGKTNPDTFLFPCVDRYVLVGSRHGSWHEGAVGDWGNGSAVITQIIAFMTAQIRAGWQPDRTILFCSWGGSSLGNIGSFEWGEENAVVLQSRAVAYVSLHHPVTALGSLQATGSPSLLQLAAEIQKVRLFSFMHITGDT</sequence>
<keyword evidence="2" id="KW-1185">Reference proteome</keyword>
<proteinExistence type="predicted"/>
<name>A0A553P5I1_9TELE</name>
<dbReference type="Gene3D" id="3.50.30.30">
    <property type="match status" value="1"/>
</dbReference>
<dbReference type="OrthoDB" id="5841748at2759"/>
<dbReference type="Gene3D" id="3.40.630.10">
    <property type="entry name" value="Zn peptidases"/>
    <property type="match status" value="1"/>
</dbReference>
<dbReference type="STRING" id="623744.A0A553P5I1"/>
<dbReference type="SUPFAM" id="SSF53187">
    <property type="entry name" value="Zn-dependent exopeptidases"/>
    <property type="match status" value="1"/>
</dbReference>
<dbReference type="PANTHER" id="PTHR10404:SF32">
    <property type="entry name" value="INACTIVE N-ACETYLATED-ALPHA-LINKED ACIDIC DIPEPTIDASE-LIKE PROTEIN 2"/>
    <property type="match status" value="1"/>
</dbReference>
<dbReference type="InterPro" id="IPR039373">
    <property type="entry name" value="Peptidase_M28B"/>
</dbReference>
<comment type="caution">
    <text evidence="1">The sequence shown here is derived from an EMBL/GenBank/DDBJ whole genome shotgun (WGS) entry which is preliminary data.</text>
</comment>
<dbReference type="Proteomes" id="UP000316079">
    <property type="component" value="Unassembled WGS sequence"/>
</dbReference>
<evidence type="ECO:0000313" key="2">
    <source>
        <dbReference type="Proteomes" id="UP000316079"/>
    </source>
</evidence>
<dbReference type="EMBL" id="SRMA01026735">
    <property type="protein sequence ID" value="TRY72938.1"/>
    <property type="molecule type" value="Genomic_DNA"/>
</dbReference>
<protein>
    <recommendedName>
        <fullName evidence="3">Peptidase M28 domain-containing protein</fullName>
    </recommendedName>
</protein>
<accession>A0A553P5I1</accession>
<evidence type="ECO:0008006" key="3">
    <source>
        <dbReference type="Google" id="ProtNLM"/>
    </source>
</evidence>
<gene>
    <name evidence="1" type="ORF">DNTS_020217</name>
</gene>